<dbReference type="PANTHER" id="PTHR37423">
    <property type="entry name" value="SOLUBLE LYTIC MUREIN TRANSGLYCOSYLASE-RELATED"/>
    <property type="match status" value="1"/>
</dbReference>
<evidence type="ECO:0000313" key="6">
    <source>
        <dbReference type="EMBL" id="QJR82765.1"/>
    </source>
</evidence>
<keyword evidence="2 3" id="KW-0732">Signal</keyword>
<dbReference type="InterPro" id="IPR008939">
    <property type="entry name" value="Lytic_TGlycosylase_superhlx_U"/>
</dbReference>
<dbReference type="Pfam" id="PF14718">
    <property type="entry name" value="SLT_L"/>
    <property type="match status" value="1"/>
</dbReference>
<dbReference type="KEGG" id="apel:CA267_006360"/>
<dbReference type="SUPFAM" id="SSF53955">
    <property type="entry name" value="Lysozyme-like"/>
    <property type="match status" value="1"/>
</dbReference>
<dbReference type="EMBL" id="CP052766">
    <property type="protein sequence ID" value="QJR82765.1"/>
    <property type="molecule type" value="Genomic_DNA"/>
</dbReference>
<feature type="domain" description="Lytic transglycosylase superhelical linker" evidence="5">
    <location>
        <begin position="421"/>
        <end position="487"/>
    </location>
</feature>
<feature type="signal peptide" evidence="3">
    <location>
        <begin position="1"/>
        <end position="31"/>
    </location>
</feature>
<dbReference type="InterPro" id="IPR023346">
    <property type="entry name" value="Lysozyme-like_dom_sf"/>
</dbReference>
<evidence type="ECO:0000256" key="1">
    <source>
        <dbReference type="ARBA" id="ARBA00007734"/>
    </source>
</evidence>
<reference evidence="6 7" key="2">
    <citation type="submission" date="2020-04" db="EMBL/GenBank/DDBJ databases">
        <title>Complete genome sequence of Alteromonas pelagimontana 5.12T.</title>
        <authorList>
            <person name="Sinha R.K."/>
            <person name="Krishnan K.P."/>
            <person name="Kurian J.P."/>
        </authorList>
    </citation>
    <scope>NUCLEOTIDE SEQUENCE [LARGE SCALE GENOMIC DNA]</scope>
    <source>
        <strain evidence="6 7">5.12</strain>
    </source>
</reference>
<feature type="domain" description="Transglycosylase SLT" evidence="4">
    <location>
        <begin position="502"/>
        <end position="609"/>
    </location>
</feature>
<dbReference type="AlphaFoldDB" id="A0A6M4MJD7"/>
<dbReference type="InterPro" id="IPR008258">
    <property type="entry name" value="Transglycosylase_SLT_dom_1"/>
</dbReference>
<dbReference type="GO" id="GO:0042597">
    <property type="term" value="C:periplasmic space"/>
    <property type="evidence" value="ECO:0007669"/>
    <property type="project" value="InterPro"/>
</dbReference>
<feature type="chain" id="PRO_5028938772" evidence="3">
    <location>
        <begin position="32"/>
        <end position="673"/>
    </location>
</feature>
<dbReference type="Proteomes" id="UP000219285">
    <property type="component" value="Chromosome"/>
</dbReference>
<dbReference type="PANTHER" id="PTHR37423:SF5">
    <property type="entry name" value="SOLUBLE LYTIC MUREIN TRANSGLYCOSYLASE"/>
    <property type="match status" value="1"/>
</dbReference>
<dbReference type="InterPro" id="IPR037061">
    <property type="entry name" value="Lytic_TGlycoase_superhlx_L_sf"/>
</dbReference>
<evidence type="ECO:0000256" key="3">
    <source>
        <dbReference type="SAM" id="SignalP"/>
    </source>
</evidence>
<organism evidence="6 7">
    <name type="scientific">Alteromonas pelagimontana</name>
    <dbReference type="NCBI Taxonomy" id="1858656"/>
    <lineage>
        <taxon>Bacteria</taxon>
        <taxon>Pseudomonadati</taxon>
        <taxon>Pseudomonadota</taxon>
        <taxon>Gammaproteobacteria</taxon>
        <taxon>Alteromonadales</taxon>
        <taxon>Alteromonadaceae</taxon>
        <taxon>Alteromonas/Salinimonas group</taxon>
        <taxon>Alteromonas</taxon>
    </lineage>
</organism>
<evidence type="ECO:0000313" key="7">
    <source>
        <dbReference type="Proteomes" id="UP000219285"/>
    </source>
</evidence>
<evidence type="ECO:0000259" key="5">
    <source>
        <dbReference type="Pfam" id="PF14718"/>
    </source>
</evidence>
<evidence type="ECO:0000256" key="2">
    <source>
        <dbReference type="ARBA" id="ARBA00022729"/>
    </source>
</evidence>
<gene>
    <name evidence="6" type="ORF">CA267_006360</name>
</gene>
<dbReference type="SUPFAM" id="SSF48435">
    <property type="entry name" value="Bacterial muramidases"/>
    <property type="match status" value="1"/>
</dbReference>
<accession>A0A6M4MJD7</accession>
<proteinExistence type="inferred from homology"/>
<dbReference type="GO" id="GO:0004553">
    <property type="term" value="F:hydrolase activity, hydrolyzing O-glycosyl compounds"/>
    <property type="evidence" value="ECO:0007669"/>
    <property type="project" value="InterPro"/>
</dbReference>
<protein>
    <submittedName>
        <fullName evidence="6">Transglycosylase SLT domain-containing protein</fullName>
    </submittedName>
</protein>
<dbReference type="InterPro" id="IPR012289">
    <property type="entry name" value="Lytic_TGlycosylase_superhlx_L"/>
</dbReference>
<keyword evidence="7" id="KW-1185">Reference proteome</keyword>
<sequence length="673" mass="77221">MLVNELLQQKKFLCWLTAVLLWLCVFGMAGAAELLPIDDDSTQREKFEALEKAIRHTPGSRLASLDAEFEALQNYSLYPYLVRQRLYRDLTIKHRDQVEAFLAQFDGQPFTYGLRSSWLRYLAQNKQQSAFLASYRDGMDSEITCYYLQYQLQDATDPNYWLSKVEKLWLSGQSQPDACDPIFKQWEAAGMLTTELVLARLQKAATSGNPKLIPYLQRKLPASHQYIADLWKAVLNNPRTVLRQTAFPLRYPNYEARIMTYGLNRLAWQRPDEAAKGYYLWAPKGVFNPHQINALHRAIALSLAIDNQPNALEWLERADVKEADEDVKRWHMAYLLRARDWQGVLNVIETASPARQNEDNFMYWRARAYEALGVPEQAAPLYERLSGERHYYGFMASAKAGKKPEILHTPTPRDQLAMEQIEALPAAQRAYEFLQMGRLIDARREWRYLITHLDSASIKDAALLASEWGWYDQAIISFTQSGYMDDIDKRFPLAYATQFSSIGQTYNIQPAFAMAIARRESSFMVDAVSPAGATGLMQLMPGTAHYLAAKKLNRNVLFEPDQNVQLGVQYLRYLMDKLNNNPVLVSASYNAGWRRVLEWLPESNSLPTDIWIENIPYRETRHYVKAVLAYRYIYEHQLGTPSELFPQLATTDIPSAEALSNAQGNSTVQLAPK</sequence>
<dbReference type="CDD" id="cd13401">
    <property type="entry name" value="Slt70-like"/>
    <property type="match status" value="1"/>
</dbReference>
<dbReference type="OrthoDB" id="92254at2"/>
<name>A0A6M4MJD7_9ALTE</name>
<dbReference type="Pfam" id="PF01464">
    <property type="entry name" value="SLT"/>
    <property type="match status" value="1"/>
</dbReference>
<dbReference type="Gene3D" id="1.10.1240.20">
    <property type="entry name" value="Lytic transglycosylase, superhelical linker domain"/>
    <property type="match status" value="1"/>
</dbReference>
<dbReference type="Gene3D" id="1.10.530.10">
    <property type="match status" value="1"/>
</dbReference>
<reference evidence="7" key="1">
    <citation type="submission" date="2014-12" db="EMBL/GenBank/DDBJ databases">
        <title>Complete genome sequence of a multi-drug resistant Klebsiella pneumoniae.</title>
        <authorList>
            <person name="Hua X."/>
            <person name="Chen Q."/>
            <person name="Li X."/>
            <person name="Feng Y."/>
            <person name="Ruan Z."/>
            <person name="Yu Y."/>
        </authorList>
    </citation>
    <scope>NUCLEOTIDE SEQUENCE [LARGE SCALE GENOMIC DNA]</scope>
    <source>
        <strain evidence="7">5.12</strain>
    </source>
</reference>
<evidence type="ECO:0000259" key="4">
    <source>
        <dbReference type="Pfam" id="PF01464"/>
    </source>
</evidence>
<comment type="similarity">
    <text evidence="1">Belongs to the transglycosylase Slt family.</text>
</comment>
<dbReference type="Gene3D" id="1.25.20.10">
    <property type="entry name" value="Bacterial muramidases"/>
    <property type="match status" value="1"/>
</dbReference>